<organism evidence="3 4">
    <name type="scientific">Massilia eburnea</name>
    <dbReference type="NCBI Taxonomy" id="1776165"/>
    <lineage>
        <taxon>Bacteria</taxon>
        <taxon>Pseudomonadati</taxon>
        <taxon>Pseudomonadota</taxon>
        <taxon>Betaproteobacteria</taxon>
        <taxon>Burkholderiales</taxon>
        <taxon>Oxalobacteraceae</taxon>
        <taxon>Telluria group</taxon>
        <taxon>Massilia</taxon>
    </lineage>
</organism>
<sequence>MKKSFQIGLLFTAFCMFLGLARADDTTTENRPIDARVVRVKLDGVIDLKLRRGDTAALTVTTDKRYVNKVTAVQIGDTLYLDTESRGVKLKTSAVKVELVLPQLRELVSEGVGSTEVSGFSGDNIDLTLDGAGSMKVVCDYKKLKANLGGVGSMHVWVTENENVDLDLQGAGYITIGGRSKNLKAVLGGLGGLNAQQFKADDVDLELSGLGNATINATNNANLSLSGLGSVTVYGKPAKRNVSVDGLGKVSWK</sequence>
<evidence type="ECO:0000313" key="3">
    <source>
        <dbReference type="EMBL" id="MTW14002.1"/>
    </source>
</evidence>
<comment type="caution">
    <text evidence="3">The sequence shown here is derived from an EMBL/GenBank/DDBJ whole genome shotgun (WGS) entry which is preliminary data.</text>
</comment>
<dbReference type="AlphaFoldDB" id="A0A6L6QNP5"/>
<feature type="chain" id="PRO_5026906807" evidence="1">
    <location>
        <begin position="24"/>
        <end position="253"/>
    </location>
</feature>
<dbReference type="RefSeq" id="WP_155456909.1">
    <property type="nucleotide sequence ID" value="NZ_WNKX01000031.1"/>
</dbReference>
<evidence type="ECO:0000313" key="4">
    <source>
        <dbReference type="Proteomes" id="UP000472320"/>
    </source>
</evidence>
<evidence type="ECO:0000256" key="1">
    <source>
        <dbReference type="SAM" id="SignalP"/>
    </source>
</evidence>
<dbReference type="Pfam" id="PF10988">
    <property type="entry name" value="DUF2807"/>
    <property type="match status" value="1"/>
</dbReference>
<reference evidence="3 4" key="1">
    <citation type="submission" date="2019-11" db="EMBL/GenBank/DDBJ databases">
        <title>Type strains purchased from KCTC, JCM and DSMZ.</title>
        <authorList>
            <person name="Lu H."/>
        </authorList>
    </citation>
    <scope>NUCLEOTIDE SEQUENCE [LARGE SCALE GENOMIC DNA]</scope>
    <source>
        <strain evidence="3 4">JCM 31587</strain>
    </source>
</reference>
<dbReference type="OrthoDB" id="8706990at2"/>
<dbReference type="EMBL" id="WNKX01000031">
    <property type="protein sequence ID" value="MTW14002.1"/>
    <property type="molecule type" value="Genomic_DNA"/>
</dbReference>
<proteinExistence type="predicted"/>
<evidence type="ECO:0000259" key="2">
    <source>
        <dbReference type="Pfam" id="PF10988"/>
    </source>
</evidence>
<dbReference type="Proteomes" id="UP000472320">
    <property type="component" value="Unassembled WGS sequence"/>
</dbReference>
<dbReference type="Gene3D" id="2.160.20.120">
    <property type="match status" value="1"/>
</dbReference>
<name>A0A6L6QNP5_9BURK</name>
<protein>
    <submittedName>
        <fullName evidence="3">DUF2807 domain-containing protein</fullName>
    </submittedName>
</protein>
<keyword evidence="1" id="KW-0732">Signal</keyword>
<feature type="domain" description="Putative auto-transporter adhesin head GIN" evidence="2">
    <location>
        <begin position="40"/>
        <end position="237"/>
    </location>
</feature>
<gene>
    <name evidence="3" type="ORF">GM658_25645</name>
</gene>
<accession>A0A6L6QNP5</accession>
<dbReference type="InterPro" id="IPR021255">
    <property type="entry name" value="DUF2807"/>
</dbReference>
<keyword evidence="4" id="KW-1185">Reference proteome</keyword>
<feature type="signal peptide" evidence="1">
    <location>
        <begin position="1"/>
        <end position="23"/>
    </location>
</feature>